<keyword evidence="1" id="KW-0472">Membrane</keyword>
<gene>
    <name evidence="2" type="ORF">PDE001_LOCUS12140</name>
</gene>
<evidence type="ECO:0000313" key="3">
    <source>
        <dbReference type="Proteomes" id="UP001162029"/>
    </source>
</evidence>
<dbReference type="Proteomes" id="UP001162029">
    <property type="component" value="Unassembled WGS sequence"/>
</dbReference>
<feature type="transmembrane region" description="Helical" evidence="1">
    <location>
        <begin position="49"/>
        <end position="68"/>
    </location>
</feature>
<organism evidence="2 3">
    <name type="scientific">Peronospora destructor</name>
    <dbReference type="NCBI Taxonomy" id="86335"/>
    <lineage>
        <taxon>Eukaryota</taxon>
        <taxon>Sar</taxon>
        <taxon>Stramenopiles</taxon>
        <taxon>Oomycota</taxon>
        <taxon>Peronosporomycetes</taxon>
        <taxon>Peronosporales</taxon>
        <taxon>Peronosporaceae</taxon>
        <taxon>Peronospora</taxon>
    </lineage>
</organism>
<keyword evidence="3" id="KW-1185">Reference proteome</keyword>
<protein>
    <recommendedName>
        <fullName evidence="4">Solute carrier family 40 protein</fullName>
    </recommendedName>
</protein>
<evidence type="ECO:0000256" key="1">
    <source>
        <dbReference type="SAM" id="Phobius"/>
    </source>
</evidence>
<dbReference type="AlphaFoldDB" id="A0AAV0VDG1"/>
<sequence>MPPVNKKRSVEDLQRGLVVAFGNDALAEFWMVVQSIRYIKLEDMSYPQVVAQSLAVAAIVSTVVLLVCKYKRVGWFCGLQVVIIL</sequence>
<keyword evidence="1" id="KW-0812">Transmembrane</keyword>
<keyword evidence="1" id="KW-1133">Transmembrane helix</keyword>
<reference evidence="2" key="1">
    <citation type="submission" date="2022-12" db="EMBL/GenBank/DDBJ databases">
        <authorList>
            <person name="Webb A."/>
        </authorList>
    </citation>
    <scope>NUCLEOTIDE SEQUENCE</scope>
    <source>
        <strain evidence="2">Pd1</strain>
    </source>
</reference>
<evidence type="ECO:0000313" key="2">
    <source>
        <dbReference type="EMBL" id="CAI5747217.1"/>
    </source>
</evidence>
<evidence type="ECO:0008006" key="4">
    <source>
        <dbReference type="Google" id="ProtNLM"/>
    </source>
</evidence>
<proteinExistence type="predicted"/>
<dbReference type="EMBL" id="CANTFM010002684">
    <property type="protein sequence ID" value="CAI5747217.1"/>
    <property type="molecule type" value="Genomic_DNA"/>
</dbReference>
<comment type="caution">
    <text evidence="2">The sequence shown here is derived from an EMBL/GenBank/DDBJ whole genome shotgun (WGS) entry which is preliminary data.</text>
</comment>
<accession>A0AAV0VDG1</accession>
<name>A0AAV0VDG1_9STRA</name>